<proteinExistence type="predicted"/>
<protein>
    <submittedName>
        <fullName evidence="1">Uncharacterized protein</fullName>
    </submittedName>
</protein>
<gene>
    <name evidence="1" type="ORF">PhaeoP88_04684</name>
</gene>
<dbReference type="AlphaFoldDB" id="A0A2I7KHE3"/>
<evidence type="ECO:0000313" key="2">
    <source>
        <dbReference type="Proteomes" id="UP000236447"/>
    </source>
</evidence>
<dbReference type="RefSeq" id="WP_123619020.1">
    <property type="nucleotide sequence ID" value="NZ_CP010733.1"/>
</dbReference>
<accession>A0A2I7KHE3</accession>
<name>A0A2I7KHE3_9RHOB</name>
<sequence length="93" mass="10547">MDYCKELLLPTREQYVTWAQQCFAALNARPSNFLLDDRQSSKNRTSVLLNSKSRLNMILARELQLEIIEAAKGQGVPIPSLWAHAVSDRSAEE</sequence>
<keyword evidence="1" id="KW-0614">Plasmid</keyword>
<dbReference type="Proteomes" id="UP000236447">
    <property type="component" value="Plasmid pP88_h"/>
</dbReference>
<reference evidence="1 2" key="2">
    <citation type="journal article" date="2017" name="Genome Biol. Evol.">
        <title>Trajectories and Drivers of Genome Evolution in Surface-Associated Marine Phaeobacter.</title>
        <authorList>
            <person name="Freese H.M."/>
            <person name="Sikorski J."/>
            <person name="Bunk B."/>
            <person name="Scheuner C."/>
            <person name="Meier-Kolthoff J.P."/>
            <person name="Sproer C."/>
            <person name="Gram L."/>
            <person name="Overmann J."/>
        </authorList>
    </citation>
    <scope>NUCLEOTIDE SEQUENCE [LARGE SCALE GENOMIC DNA]</scope>
    <source>
        <strain evidence="1 2">P88</strain>
        <plasmid evidence="2">pp88_h</plasmid>
    </source>
</reference>
<evidence type="ECO:0000313" key="1">
    <source>
        <dbReference type="EMBL" id="AUR01996.1"/>
    </source>
</evidence>
<reference evidence="1 2" key="1">
    <citation type="journal article" date="2017" name="Front. Microbiol.">
        <title>Phaeobacter piscinae sp. nov., a species of the Roseobacter group and potential aquaculture probiont.</title>
        <authorList>
            <person name="Sonnenschein E.C."/>
            <person name="Phippen C.B.W."/>
            <person name="Nielsen K.F."/>
            <person name="Mateiu R.V."/>
            <person name="Melchiorsen J."/>
            <person name="Gram L."/>
            <person name="Overmann J."/>
            <person name="Freese H.M."/>
        </authorList>
    </citation>
    <scope>NUCLEOTIDE SEQUENCE [LARGE SCALE GENOMIC DNA]</scope>
    <source>
        <strain evidence="1 2">P88</strain>
        <plasmid evidence="2">pp88_h</plasmid>
    </source>
</reference>
<dbReference type="EMBL" id="CP010733">
    <property type="protein sequence ID" value="AUR01996.1"/>
    <property type="molecule type" value="Genomic_DNA"/>
</dbReference>
<geneLocation type="plasmid" evidence="2">
    <name>pp88_h</name>
</geneLocation>
<organism evidence="1 2">
    <name type="scientific">Phaeobacter inhibens</name>
    <dbReference type="NCBI Taxonomy" id="221822"/>
    <lineage>
        <taxon>Bacteria</taxon>
        <taxon>Pseudomonadati</taxon>
        <taxon>Pseudomonadota</taxon>
        <taxon>Alphaproteobacteria</taxon>
        <taxon>Rhodobacterales</taxon>
        <taxon>Roseobacteraceae</taxon>
        <taxon>Phaeobacter</taxon>
    </lineage>
</organism>